<dbReference type="GO" id="GO:0046975">
    <property type="term" value="F:histone H3K36 methyltransferase activity"/>
    <property type="evidence" value="ECO:0007669"/>
    <property type="project" value="TreeGrafter"/>
</dbReference>
<reference evidence="2" key="1">
    <citation type="submission" date="2020-02" db="EMBL/GenBank/DDBJ databases">
        <title>Relaxed selection underlies rapid genomic changes in the transitions from sociality to social parasitism in ants.</title>
        <authorList>
            <person name="Bi X."/>
        </authorList>
    </citation>
    <scope>NUCLEOTIDE SEQUENCE</scope>
    <source>
        <strain evidence="2">BGI-DK2014c</strain>
        <tissue evidence="2">Whole body</tissue>
    </source>
</reference>
<dbReference type="GO" id="GO:0035861">
    <property type="term" value="C:site of double-strand break"/>
    <property type="evidence" value="ECO:0007669"/>
    <property type="project" value="TreeGrafter"/>
</dbReference>
<dbReference type="Gene3D" id="1.10.10.1450">
    <property type="match status" value="1"/>
</dbReference>
<evidence type="ECO:0000313" key="3">
    <source>
        <dbReference type="Proteomes" id="UP000668214"/>
    </source>
</evidence>
<dbReference type="InterPro" id="IPR036397">
    <property type="entry name" value="RNaseH_sf"/>
</dbReference>
<dbReference type="PANTHER" id="PTHR46060">
    <property type="entry name" value="MARINER MOS1 TRANSPOSASE-LIKE PROTEIN"/>
    <property type="match status" value="1"/>
</dbReference>
<dbReference type="Gene3D" id="1.10.10.10">
    <property type="entry name" value="Winged helix-like DNA-binding domain superfamily/Winged helix DNA-binding domain"/>
    <property type="match status" value="1"/>
</dbReference>
<dbReference type="GO" id="GO:0003690">
    <property type="term" value="F:double-stranded DNA binding"/>
    <property type="evidence" value="ECO:0007669"/>
    <property type="project" value="TreeGrafter"/>
</dbReference>
<proteinExistence type="predicted"/>
<evidence type="ECO:0000259" key="1">
    <source>
        <dbReference type="Pfam" id="PF17906"/>
    </source>
</evidence>
<dbReference type="InterPro" id="IPR036388">
    <property type="entry name" value="WH-like_DNA-bd_sf"/>
</dbReference>
<dbReference type="GO" id="GO:0044774">
    <property type="term" value="P:mitotic DNA integrity checkpoint signaling"/>
    <property type="evidence" value="ECO:0007669"/>
    <property type="project" value="TreeGrafter"/>
</dbReference>
<dbReference type="InterPro" id="IPR052709">
    <property type="entry name" value="Transposase-MT_Hybrid"/>
</dbReference>
<protein>
    <submittedName>
        <fullName evidence="2">MOS1T transposase</fullName>
    </submittedName>
</protein>
<evidence type="ECO:0000313" key="2">
    <source>
        <dbReference type="EMBL" id="KAG5315320.1"/>
    </source>
</evidence>
<feature type="non-terminal residue" evidence="2">
    <location>
        <position position="1"/>
    </location>
</feature>
<feature type="domain" description="Mos1 transposase HTH" evidence="1">
    <location>
        <begin position="5"/>
        <end position="54"/>
    </location>
</feature>
<dbReference type="GO" id="GO:0031297">
    <property type="term" value="P:replication fork processing"/>
    <property type="evidence" value="ECO:0007669"/>
    <property type="project" value="TreeGrafter"/>
</dbReference>
<dbReference type="PANTHER" id="PTHR46060:SF2">
    <property type="entry name" value="HISTONE-LYSINE N-METHYLTRANSFERASE SETMAR"/>
    <property type="match status" value="1"/>
</dbReference>
<dbReference type="EMBL" id="JAANIA010002380">
    <property type="protein sequence ID" value="KAG5315320.1"/>
    <property type="molecule type" value="Genomic_DNA"/>
</dbReference>
<dbReference type="Gene3D" id="3.30.420.10">
    <property type="entry name" value="Ribonuclease H-like superfamily/Ribonuclease H"/>
    <property type="match status" value="1"/>
</dbReference>
<dbReference type="GO" id="GO:0044547">
    <property type="term" value="F:DNA topoisomerase binding"/>
    <property type="evidence" value="ECO:0007669"/>
    <property type="project" value="TreeGrafter"/>
</dbReference>
<dbReference type="GO" id="GO:0006303">
    <property type="term" value="P:double-strand break repair via nonhomologous end joining"/>
    <property type="evidence" value="ECO:0007669"/>
    <property type="project" value="TreeGrafter"/>
</dbReference>
<comment type="caution">
    <text evidence="2">The sequence shown here is derived from an EMBL/GenBank/DDBJ whole genome shotgun (WGS) entry which is preliminary data.</text>
</comment>
<feature type="non-terminal residue" evidence="2">
    <location>
        <position position="204"/>
    </location>
</feature>
<dbReference type="GO" id="GO:0003697">
    <property type="term" value="F:single-stranded DNA binding"/>
    <property type="evidence" value="ECO:0007669"/>
    <property type="project" value="TreeGrafter"/>
</dbReference>
<dbReference type="GO" id="GO:0042800">
    <property type="term" value="F:histone H3K4 methyltransferase activity"/>
    <property type="evidence" value="ECO:0007669"/>
    <property type="project" value="TreeGrafter"/>
</dbReference>
<dbReference type="GO" id="GO:0000793">
    <property type="term" value="C:condensed chromosome"/>
    <property type="evidence" value="ECO:0007669"/>
    <property type="project" value="TreeGrafter"/>
</dbReference>
<gene>
    <name evidence="2" type="ORF">G6Z78_0006320</name>
</gene>
<sequence>FVPNKVYLWGILLHYFIQKKSAAEAHRILVQTYGDNALSDTTCRDWFRRFKNNDFQLEDKERSGAPKKFQDKELEQLLDEDPSQTLSELGKILQVDESTVSKRLKGLGMIQKQGHWVPYELKPRDVERRFGTCELLLQRQKRKGFLHRIVTGDEKWIHYDNPKRRKSWVKPGEYQHQWQSPISMAQSSCSVFGGIRRVSYTTNC</sequence>
<dbReference type="GO" id="GO:0000729">
    <property type="term" value="P:DNA double-strand break processing"/>
    <property type="evidence" value="ECO:0007669"/>
    <property type="project" value="TreeGrafter"/>
</dbReference>
<keyword evidence="3" id="KW-1185">Reference proteome</keyword>
<dbReference type="GO" id="GO:0015074">
    <property type="term" value="P:DNA integration"/>
    <property type="evidence" value="ECO:0007669"/>
    <property type="project" value="TreeGrafter"/>
</dbReference>
<accession>A0A836EVX9</accession>
<dbReference type="GO" id="GO:0005634">
    <property type="term" value="C:nucleus"/>
    <property type="evidence" value="ECO:0007669"/>
    <property type="project" value="TreeGrafter"/>
</dbReference>
<dbReference type="AlphaFoldDB" id="A0A836EVX9"/>
<dbReference type="Proteomes" id="UP000668214">
    <property type="component" value="Unassembled WGS sequence"/>
</dbReference>
<dbReference type="GO" id="GO:0000014">
    <property type="term" value="F:single-stranded DNA endodeoxyribonuclease activity"/>
    <property type="evidence" value="ECO:0007669"/>
    <property type="project" value="TreeGrafter"/>
</dbReference>
<name>A0A836EVX9_9HYME</name>
<dbReference type="Pfam" id="PF17906">
    <property type="entry name" value="HTH_48"/>
    <property type="match status" value="1"/>
</dbReference>
<dbReference type="InterPro" id="IPR041426">
    <property type="entry name" value="Mos1_HTH"/>
</dbReference>
<organism evidence="2 3">
    <name type="scientific">Pseudoatta argentina</name>
    <dbReference type="NCBI Taxonomy" id="621737"/>
    <lineage>
        <taxon>Eukaryota</taxon>
        <taxon>Metazoa</taxon>
        <taxon>Ecdysozoa</taxon>
        <taxon>Arthropoda</taxon>
        <taxon>Hexapoda</taxon>
        <taxon>Insecta</taxon>
        <taxon>Pterygota</taxon>
        <taxon>Neoptera</taxon>
        <taxon>Endopterygota</taxon>
        <taxon>Hymenoptera</taxon>
        <taxon>Apocrita</taxon>
        <taxon>Aculeata</taxon>
        <taxon>Formicoidea</taxon>
        <taxon>Formicidae</taxon>
        <taxon>Myrmicinae</taxon>
        <taxon>Pseudoatta</taxon>
    </lineage>
</organism>